<keyword evidence="2" id="KW-0723">Serine/threonine-protein kinase</keyword>
<evidence type="ECO:0000256" key="3">
    <source>
        <dbReference type="ARBA" id="ARBA00022679"/>
    </source>
</evidence>
<evidence type="ECO:0000313" key="8">
    <source>
        <dbReference type="EMBL" id="GAA5021521.1"/>
    </source>
</evidence>
<evidence type="ECO:0000256" key="1">
    <source>
        <dbReference type="ARBA" id="ARBA00012513"/>
    </source>
</evidence>
<keyword evidence="4" id="KW-0547">Nucleotide-binding</keyword>
<organism evidence="8 9">
    <name type="scientific">Streptomyces siamensis</name>
    <dbReference type="NCBI Taxonomy" id="1274986"/>
    <lineage>
        <taxon>Bacteria</taxon>
        <taxon>Bacillati</taxon>
        <taxon>Actinomycetota</taxon>
        <taxon>Actinomycetes</taxon>
        <taxon>Kitasatosporales</taxon>
        <taxon>Streptomycetaceae</taxon>
        <taxon>Streptomyces</taxon>
    </lineage>
</organism>
<protein>
    <recommendedName>
        <fullName evidence="1">non-specific serine/threonine protein kinase</fullName>
        <ecNumber evidence="1">2.7.11.1</ecNumber>
    </recommendedName>
</protein>
<dbReference type="PANTHER" id="PTHR43289">
    <property type="entry name" value="MITOGEN-ACTIVATED PROTEIN KINASE KINASE KINASE 20-RELATED"/>
    <property type="match status" value="1"/>
</dbReference>
<dbReference type="EMBL" id="BAABKB010000021">
    <property type="protein sequence ID" value="GAA5021521.1"/>
    <property type="molecule type" value="Genomic_DNA"/>
</dbReference>
<dbReference type="PANTHER" id="PTHR43289:SF6">
    <property type="entry name" value="SERINE_THREONINE-PROTEIN KINASE NEKL-3"/>
    <property type="match status" value="1"/>
</dbReference>
<dbReference type="Gene3D" id="3.30.200.20">
    <property type="entry name" value="Phosphorylase Kinase, domain 1"/>
    <property type="match status" value="1"/>
</dbReference>
<accession>A0ABP9J5V4</accession>
<keyword evidence="5" id="KW-0418">Kinase</keyword>
<keyword evidence="6" id="KW-0067">ATP-binding</keyword>
<name>A0ABP9J5V4_9ACTN</name>
<dbReference type="SMART" id="SM00220">
    <property type="entry name" value="S_TKc"/>
    <property type="match status" value="1"/>
</dbReference>
<dbReference type="RefSeq" id="WP_345654766.1">
    <property type="nucleotide sequence ID" value="NZ_BAABKB010000021.1"/>
</dbReference>
<evidence type="ECO:0000313" key="9">
    <source>
        <dbReference type="Proteomes" id="UP001501759"/>
    </source>
</evidence>
<evidence type="ECO:0000256" key="5">
    <source>
        <dbReference type="ARBA" id="ARBA00022777"/>
    </source>
</evidence>
<feature type="domain" description="Protein kinase" evidence="7">
    <location>
        <begin position="11"/>
        <end position="266"/>
    </location>
</feature>
<dbReference type="SUPFAM" id="SSF56112">
    <property type="entry name" value="Protein kinase-like (PK-like)"/>
    <property type="match status" value="1"/>
</dbReference>
<dbReference type="Gene3D" id="1.10.510.10">
    <property type="entry name" value="Transferase(Phosphotransferase) domain 1"/>
    <property type="match status" value="1"/>
</dbReference>
<evidence type="ECO:0000259" key="7">
    <source>
        <dbReference type="PROSITE" id="PS50011"/>
    </source>
</evidence>
<evidence type="ECO:0000256" key="2">
    <source>
        <dbReference type="ARBA" id="ARBA00022527"/>
    </source>
</evidence>
<evidence type="ECO:0000256" key="4">
    <source>
        <dbReference type="ARBA" id="ARBA00022741"/>
    </source>
</evidence>
<sequence>MQPGQILNKRFELISLIGSGGQGSVWRGLDRVLNAPVALKMFDKSSHADRERAAKEARILANLRTSSRTVRVFDIDRHGDMPFIIMELVDGEPLSAHVGRGRHLTLEQTARWTKEICKGLSDIHDQGVTHQDIKPANVLLDGETGVKIVDFGIARFVDATASYKVRGTLQYMSPEQFRGERVTPAADLYALGCVLYEMLTGATPFAQCVTLEAITNAHCTRTPMPLADSRPGVPEALEVLVRRLLEKAPGARPIDARAVLRLVEELETIPLSRGEPHVDRRHVAEIQRLERLIRLDHAGSRAMDPHVLDARSEHARLTGESGDARGAALLYDQLAEDCAKHFGSTDRRVFEAYREAKRWAKSIR</sequence>
<keyword evidence="9" id="KW-1185">Reference proteome</keyword>
<dbReference type="PROSITE" id="PS00108">
    <property type="entry name" value="PROTEIN_KINASE_ST"/>
    <property type="match status" value="1"/>
</dbReference>
<proteinExistence type="predicted"/>
<reference evidence="9" key="1">
    <citation type="journal article" date="2019" name="Int. J. Syst. Evol. Microbiol.">
        <title>The Global Catalogue of Microorganisms (GCM) 10K type strain sequencing project: providing services to taxonomists for standard genome sequencing and annotation.</title>
        <authorList>
            <consortium name="The Broad Institute Genomics Platform"/>
            <consortium name="The Broad Institute Genome Sequencing Center for Infectious Disease"/>
            <person name="Wu L."/>
            <person name="Ma J."/>
        </authorList>
    </citation>
    <scope>NUCLEOTIDE SEQUENCE [LARGE SCALE GENOMIC DNA]</scope>
    <source>
        <strain evidence="9">JCM 18409</strain>
    </source>
</reference>
<evidence type="ECO:0000256" key="6">
    <source>
        <dbReference type="ARBA" id="ARBA00022840"/>
    </source>
</evidence>
<dbReference type="InterPro" id="IPR011009">
    <property type="entry name" value="Kinase-like_dom_sf"/>
</dbReference>
<dbReference type="Proteomes" id="UP001501759">
    <property type="component" value="Unassembled WGS sequence"/>
</dbReference>
<dbReference type="Pfam" id="PF00069">
    <property type="entry name" value="Pkinase"/>
    <property type="match status" value="1"/>
</dbReference>
<dbReference type="EC" id="2.7.11.1" evidence="1"/>
<dbReference type="InterPro" id="IPR000719">
    <property type="entry name" value="Prot_kinase_dom"/>
</dbReference>
<keyword evidence="3" id="KW-0808">Transferase</keyword>
<dbReference type="InterPro" id="IPR008271">
    <property type="entry name" value="Ser/Thr_kinase_AS"/>
</dbReference>
<dbReference type="CDD" id="cd14014">
    <property type="entry name" value="STKc_PknB_like"/>
    <property type="match status" value="1"/>
</dbReference>
<comment type="caution">
    <text evidence="8">The sequence shown here is derived from an EMBL/GenBank/DDBJ whole genome shotgun (WGS) entry which is preliminary data.</text>
</comment>
<dbReference type="PROSITE" id="PS50011">
    <property type="entry name" value="PROTEIN_KINASE_DOM"/>
    <property type="match status" value="1"/>
</dbReference>
<gene>
    <name evidence="8" type="ORF">GCM10023335_52550</name>
</gene>